<keyword evidence="6" id="KW-0804">Transcription</keyword>
<evidence type="ECO:0000256" key="6">
    <source>
        <dbReference type="ARBA" id="ARBA00023163"/>
    </source>
</evidence>
<dbReference type="SUPFAM" id="SSF47459">
    <property type="entry name" value="HLH, helix-loop-helix DNA-binding domain"/>
    <property type="match status" value="1"/>
</dbReference>
<dbReference type="InterPro" id="IPR036638">
    <property type="entry name" value="HLH_DNA-bd_sf"/>
</dbReference>
<keyword evidence="3" id="KW-0221">Differentiation</keyword>
<sequence>MRRRRLAANARERRRMNGLNDAFDKLREVIPSLDAEHKLSKYETLQMAQTYISALMELLDRKDVDR</sequence>
<evidence type="ECO:0000256" key="5">
    <source>
        <dbReference type="ARBA" id="ARBA00023015"/>
    </source>
</evidence>
<reference evidence="9" key="2">
    <citation type="submission" date="2022-10" db="EMBL/GenBank/DDBJ databases">
        <authorList>
            <consortium name="ENA_rothamsted_submissions"/>
            <consortium name="culmorum"/>
            <person name="King R."/>
        </authorList>
    </citation>
    <scope>NUCLEOTIDE SEQUENCE</scope>
</reference>
<gene>
    <name evidence="9" type="ORF">PHAECO_LOCUS6885</name>
</gene>
<evidence type="ECO:0000313" key="9">
    <source>
        <dbReference type="EMBL" id="CAG9818802.1"/>
    </source>
</evidence>
<dbReference type="InterPro" id="IPR011598">
    <property type="entry name" value="bHLH_dom"/>
</dbReference>
<dbReference type="GO" id="GO:0061564">
    <property type="term" value="P:axon development"/>
    <property type="evidence" value="ECO:0007669"/>
    <property type="project" value="TreeGrafter"/>
</dbReference>
<evidence type="ECO:0000256" key="2">
    <source>
        <dbReference type="ARBA" id="ARBA00022473"/>
    </source>
</evidence>
<organism evidence="9 10">
    <name type="scientific">Phaedon cochleariae</name>
    <name type="common">Mustard beetle</name>
    <dbReference type="NCBI Taxonomy" id="80249"/>
    <lineage>
        <taxon>Eukaryota</taxon>
        <taxon>Metazoa</taxon>
        <taxon>Ecdysozoa</taxon>
        <taxon>Arthropoda</taxon>
        <taxon>Hexapoda</taxon>
        <taxon>Insecta</taxon>
        <taxon>Pterygota</taxon>
        <taxon>Neoptera</taxon>
        <taxon>Endopterygota</taxon>
        <taxon>Coleoptera</taxon>
        <taxon>Polyphaga</taxon>
        <taxon>Cucujiformia</taxon>
        <taxon>Chrysomeloidea</taxon>
        <taxon>Chrysomelidae</taxon>
        <taxon>Chrysomelinae</taxon>
        <taxon>Chrysomelini</taxon>
        <taxon>Phaedon</taxon>
    </lineage>
</organism>
<proteinExistence type="predicted"/>
<dbReference type="GO" id="GO:0000981">
    <property type="term" value="F:DNA-binding transcription factor activity, RNA polymerase II-specific"/>
    <property type="evidence" value="ECO:0007669"/>
    <property type="project" value="TreeGrafter"/>
</dbReference>
<dbReference type="PANTHER" id="PTHR19290:SF162">
    <property type="entry name" value="TRANSCRIPTION FACTOR ATOH7"/>
    <property type="match status" value="1"/>
</dbReference>
<dbReference type="SMART" id="SM00353">
    <property type="entry name" value="HLH"/>
    <property type="match status" value="1"/>
</dbReference>
<evidence type="ECO:0000313" key="10">
    <source>
        <dbReference type="Proteomes" id="UP001153737"/>
    </source>
</evidence>
<accession>A0A9N9SDW8</accession>
<dbReference type="GO" id="GO:0016360">
    <property type="term" value="P:sensory organ precursor cell fate determination"/>
    <property type="evidence" value="ECO:0007669"/>
    <property type="project" value="UniProtKB-ARBA"/>
</dbReference>
<keyword evidence="5" id="KW-0805">Transcription regulation</keyword>
<keyword evidence="2" id="KW-0217">Developmental protein</keyword>
<dbReference type="GO" id="GO:0045944">
    <property type="term" value="P:positive regulation of transcription by RNA polymerase II"/>
    <property type="evidence" value="ECO:0007669"/>
    <property type="project" value="TreeGrafter"/>
</dbReference>
<dbReference type="Gene3D" id="4.10.280.10">
    <property type="entry name" value="Helix-loop-helix DNA-binding domain"/>
    <property type="match status" value="1"/>
</dbReference>
<dbReference type="OrthoDB" id="6161578at2759"/>
<dbReference type="EMBL" id="OU896708">
    <property type="protein sequence ID" value="CAG9818802.1"/>
    <property type="molecule type" value="Genomic_DNA"/>
</dbReference>
<keyword evidence="10" id="KW-1185">Reference proteome</keyword>
<name>A0A9N9SDW8_PHACE</name>
<dbReference type="PROSITE" id="PS50888">
    <property type="entry name" value="BHLH"/>
    <property type="match status" value="1"/>
</dbReference>
<dbReference type="GO" id="GO:0046982">
    <property type="term" value="F:protein heterodimerization activity"/>
    <property type="evidence" value="ECO:0007669"/>
    <property type="project" value="UniProtKB-ARBA"/>
</dbReference>
<keyword evidence="7" id="KW-0539">Nucleus</keyword>
<evidence type="ECO:0000256" key="1">
    <source>
        <dbReference type="ARBA" id="ARBA00004123"/>
    </source>
</evidence>
<feature type="domain" description="BHLH" evidence="8">
    <location>
        <begin position="3"/>
        <end position="55"/>
    </location>
</feature>
<dbReference type="AlphaFoldDB" id="A0A9N9SDW8"/>
<dbReference type="FunFam" id="4.10.280.10:FF:000025">
    <property type="entry name" value="protein atonal homolog 7"/>
    <property type="match status" value="1"/>
</dbReference>
<dbReference type="Proteomes" id="UP001153737">
    <property type="component" value="Chromosome 2"/>
</dbReference>
<dbReference type="PANTHER" id="PTHR19290">
    <property type="entry name" value="BASIC HELIX-LOOP-HELIX PROTEIN NEUROGENIN-RELATED"/>
    <property type="match status" value="1"/>
</dbReference>
<evidence type="ECO:0000256" key="4">
    <source>
        <dbReference type="ARBA" id="ARBA00022902"/>
    </source>
</evidence>
<dbReference type="GO" id="GO:0070888">
    <property type="term" value="F:E-box binding"/>
    <property type="evidence" value="ECO:0007669"/>
    <property type="project" value="TreeGrafter"/>
</dbReference>
<comment type="subcellular location">
    <subcellularLocation>
        <location evidence="1">Nucleus</location>
    </subcellularLocation>
</comment>
<evidence type="ECO:0000256" key="7">
    <source>
        <dbReference type="ARBA" id="ARBA00023242"/>
    </source>
</evidence>
<dbReference type="Pfam" id="PF00010">
    <property type="entry name" value="HLH"/>
    <property type="match status" value="1"/>
</dbReference>
<protein>
    <recommendedName>
        <fullName evidence="8">BHLH domain-containing protein</fullName>
    </recommendedName>
</protein>
<evidence type="ECO:0000259" key="8">
    <source>
        <dbReference type="PROSITE" id="PS50888"/>
    </source>
</evidence>
<dbReference type="InterPro" id="IPR050359">
    <property type="entry name" value="bHLH_transcription_factors"/>
</dbReference>
<evidence type="ECO:0000256" key="3">
    <source>
        <dbReference type="ARBA" id="ARBA00022782"/>
    </source>
</evidence>
<reference evidence="9" key="1">
    <citation type="submission" date="2022-01" db="EMBL/GenBank/DDBJ databases">
        <authorList>
            <person name="King R."/>
        </authorList>
    </citation>
    <scope>NUCLEOTIDE SEQUENCE</scope>
</reference>
<dbReference type="GO" id="GO:0005634">
    <property type="term" value="C:nucleus"/>
    <property type="evidence" value="ECO:0007669"/>
    <property type="project" value="UniProtKB-SubCell"/>
</dbReference>
<keyword evidence="4" id="KW-0524">Neurogenesis</keyword>